<accession>A0A8H8DGC6</accession>
<dbReference type="AlphaFoldDB" id="A0A8H8DGC6"/>
<keyword evidence="2" id="KW-1185">Reference proteome</keyword>
<dbReference type="OrthoDB" id="8121158at2759"/>
<sequence>MLLGRGLEASVAELGGGVNKLQADVFQGRALGVGKERLAEGENTLLGTAAGALDHNEIFVDHTEVGETTHGRNRLFGKIKLRGRAGLVPCLANAVDLLVDFRTVVVTILTGARHGIHDTASVWEDTSM</sequence>
<comment type="caution">
    <text evidence="1">The sequence shown here is derived from an EMBL/GenBank/DDBJ whole genome shotgun (WGS) entry which is preliminary data.</text>
</comment>
<evidence type="ECO:0000313" key="1">
    <source>
        <dbReference type="EMBL" id="KAG5457584.1"/>
    </source>
</evidence>
<proteinExistence type="predicted"/>
<reference evidence="1 2" key="1">
    <citation type="journal article" name="Sci. Rep.">
        <title>Genome-scale phylogenetic analyses confirm Olpidium as the closest living zoosporic fungus to the non-flagellated, terrestrial fungi.</title>
        <authorList>
            <person name="Chang Y."/>
            <person name="Rochon D."/>
            <person name="Sekimoto S."/>
            <person name="Wang Y."/>
            <person name="Chovatia M."/>
            <person name="Sandor L."/>
            <person name="Salamov A."/>
            <person name="Grigoriev I.V."/>
            <person name="Stajich J.E."/>
            <person name="Spatafora J.W."/>
        </authorList>
    </citation>
    <scope>NUCLEOTIDE SEQUENCE [LARGE SCALE GENOMIC DNA]</scope>
    <source>
        <strain evidence="1">S191</strain>
    </source>
</reference>
<evidence type="ECO:0000313" key="2">
    <source>
        <dbReference type="Proteomes" id="UP000673691"/>
    </source>
</evidence>
<name>A0A8H8DGC6_9FUNG</name>
<dbReference type="EMBL" id="JAEFCI010009816">
    <property type="protein sequence ID" value="KAG5457584.1"/>
    <property type="molecule type" value="Genomic_DNA"/>
</dbReference>
<gene>
    <name evidence="1" type="ORF">BJ554DRAFT_2361</name>
</gene>
<organism evidence="1 2">
    <name type="scientific">Olpidium bornovanus</name>
    <dbReference type="NCBI Taxonomy" id="278681"/>
    <lineage>
        <taxon>Eukaryota</taxon>
        <taxon>Fungi</taxon>
        <taxon>Fungi incertae sedis</taxon>
        <taxon>Olpidiomycota</taxon>
        <taxon>Olpidiomycotina</taxon>
        <taxon>Olpidiomycetes</taxon>
        <taxon>Olpidiales</taxon>
        <taxon>Olpidiaceae</taxon>
        <taxon>Olpidium</taxon>
    </lineage>
</organism>
<dbReference type="Proteomes" id="UP000673691">
    <property type="component" value="Unassembled WGS sequence"/>
</dbReference>
<protein>
    <submittedName>
        <fullName evidence="1">Uncharacterized protein</fullName>
    </submittedName>
</protein>